<dbReference type="AlphaFoldDB" id="A0A0H5C528"/>
<evidence type="ECO:0000313" key="2">
    <source>
        <dbReference type="Proteomes" id="UP000038830"/>
    </source>
</evidence>
<proteinExistence type="predicted"/>
<protein>
    <submittedName>
        <fullName evidence="1">Uncharacterized protein</fullName>
    </submittedName>
</protein>
<reference evidence="2" key="1">
    <citation type="journal article" date="2015" name="J. Biotechnol.">
        <title>The structure of the Cyberlindnera jadinii genome and its relation to Candida utilis analyzed by the occurrence of single nucleotide polymorphisms.</title>
        <authorList>
            <person name="Rupp O."/>
            <person name="Brinkrolf K."/>
            <person name="Buerth C."/>
            <person name="Kunigo M."/>
            <person name="Schneider J."/>
            <person name="Jaenicke S."/>
            <person name="Goesmann A."/>
            <person name="Puehler A."/>
            <person name="Jaeger K.-E."/>
            <person name="Ernst J.F."/>
        </authorList>
    </citation>
    <scope>NUCLEOTIDE SEQUENCE [LARGE SCALE GENOMIC DNA]</scope>
    <source>
        <strain evidence="2">ATCC 18201 / CBS 1600 / BCRC 20928 / JCM 3617 / NBRC 0987 / NRRL Y-1542</strain>
    </source>
</reference>
<evidence type="ECO:0000313" key="1">
    <source>
        <dbReference type="EMBL" id="CEP23225.1"/>
    </source>
</evidence>
<gene>
    <name evidence="1" type="ORF">BN1211_3758</name>
</gene>
<name>A0A0H5C528_CYBJN</name>
<dbReference type="Proteomes" id="UP000038830">
    <property type="component" value="Unassembled WGS sequence"/>
</dbReference>
<organism evidence="1 2">
    <name type="scientific">Cyberlindnera jadinii (strain ATCC 18201 / CBS 1600 / BCRC 20928 / JCM 3617 / NBRC 0987 / NRRL Y-1542)</name>
    <name type="common">Torula yeast</name>
    <name type="synonym">Candida utilis</name>
    <dbReference type="NCBI Taxonomy" id="983966"/>
    <lineage>
        <taxon>Eukaryota</taxon>
        <taxon>Fungi</taxon>
        <taxon>Dikarya</taxon>
        <taxon>Ascomycota</taxon>
        <taxon>Saccharomycotina</taxon>
        <taxon>Saccharomycetes</taxon>
        <taxon>Phaffomycetales</taxon>
        <taxon>Phaffomycetaceae</taxon>
        <taxon>Cyberlindnera</taxon>
    </lineage>
</organism>
<sequence>MSAVCSTKPRLDQPRTVAQLSPRSKRRLYTHHVFEEDIPQLESLFKRGIEQAGCRSLKKLRSSSDESQHSKNYVYNEPPIPSSLFVRAHPHRANQSHQRQQPLVQRVIKNQYSVAQSNDLLARVKNINMMRAEMKCNMDLYAHELVHHLDDAIPTQLDMSRDALESIIINNR</sequence>
<accession>A0A0H5C528</accession>
<dbReference type="EMBL" id="CDQK01000004">
    <property type="protein sequence ID" value="CEP23225.1"/>
    <property type="molecule type" value="Genomic_DNA"/>
</dbReference>